<protein>
    <submittedName>
        <fullName evidence="2">Uncharacterized protein</fullName>
    </submittedName>
</protein>
<dbReference type="WBParaSite" id="PSU_v2.g19519.t1">
    <property type="protein sequence ID" value="PSU_v2.g19519.t1"/>
    <property type="gene ID" value="PSU_v2.g19519"/>
</dbReference>
<evidence type="ECO:0000313" key="1">
    <source>
        <dbReference type="Proteomes" id="UP000887577"/>
    </source>
</evidence>
<name>A0A914YQ82_9BILA</name>
<accession>A0A914YQ82</accession>
<keyword evidence="1" id="KW-1185">Reference proteome</keyword>
<evidence type="ECO:0000313" key="2">
    <source>
        <dbReference type="WBParaSite" id="PSU_v2.g19519.t1"/>
    </source>
</evidence>
<sequence>MAVSQQSQSSGPVEPENYQVTIGSAKTVKEYDHGVLIRSIGLSFENCTLNGVELLKLLEEVFEYIFDALHGKYDDLSLNPEAIWRYEFKSSSSAIDFFGFQEKEFKQANRSTLIDRLMQRANSERVLELFRSVMLINVIYTPR</sequence>
<reference evidence="2" key="1">
    <citation type="submission" date="2022-11" db="UniProtKB">
        <authorList>
            <consortium name="WormBaseParasite"/>
        </authorList>
    </citation>
    <scope>IDENTIFICATION</scope>
</reference>
<organism evidence="1 2">
    <name type="scientific">Panagrolaimus superbus</name>
    <dbReference type="NCBI Taxonomy" id="310955"/>
    <lineage>
        <taxon>Eukaryota</taxon>
        <taxon>Metazoa</taxon>
        <taxon>Ecdysozoa</taxon>
        <taxon>Nematoda</taxon>
        <taxon>Chromadorea</taxon>
        <taxon>Rhabditida</taxon>
        <taxon>Tylenchina</taxon>
        <taxon>Panagrolaimomorpha</taxon>
        <taxon>Panagrolaimoidea</taxon>
        <taxon>Panagrolaimidae</taxon>
        <taxon>Panagrolaimus</taxon>
    </lineage>
</organism>
<dbReference type="Proteomes" id="UP000887577">
    <property type="component" value="Unplaced"/>
</dbReference>
<dbReference type="AlphaFoldDB" id="A0A914YQ82"/>
<proteinExistence type="predicted"/>